<dbReference type="Pfam" id="PF04050">
    <property type="entry name" value="Upf2"/>
    <property type="match status" value="1"/>
</dbReference>
<feature type="region of interest" description="Disordered" evidence="3">
    <location>
        <begin position="277"/>
        <end position="299"/>
    </location>
</feature>
<dbReference type="PANTHER" id="PTHR12839:SF7">
    <property type="entry name" value="REGULATOR OF NONSENSE TRANSCRIPTS 2"/>
    <property type="match status" value="1"/>
</dbReference>
<keyword evidence="2" id="KW-0963">Cytoplasm</keyword>
<dbReference type="WBParaSite" id="SSLN_0001749301-mRNA-1">
    <property type="protein sequence ID" value="SSLN_0001749301-mRNA-1"/>
    <property type="gene ID" value="SSLN_0001749301"/>
</dbReference>
<evidence type="ECO:0000313" key="5">
    <source>
        <dbReference type="EMBL" id="VDM03233.1"/>
    </source>
</evidence>
<comment type="subcellular location">
    <subcellularLocation>
        <location evidence="1">Cytoplasm</location>
    </subcellularLocation>
</comment>
<dbReference type="OrthoDB" id="27832at2759"/>
<feature type="domain" description="Up-frameshift suppressor 2 C-terminal" evidence="4">
    <location>
        <begin position="153"/>
        <end position="244"/>
    </location>
</feature>
<dbReference type="GO" id="GO:0005737">
    <property type="term" value="C:cytoplasm"/>
    <property type="evidence" value="ECO:0007669"/>
    <property type="project" value="UniProtKB-SubCell"/>
</dbReference>
<dbReference type="Proteomes" id="UP000275846">
    <property type="component" value="Unassembled WGS sequence"/>
</dbReference>
<evidence type="ECO:0000259" key="4">
    <source>
        <dbReference type="Pfam" id="PF04050"/>
    </source>
</evidence>
<evidence type="ECO:0000256" key="3">
    <source>
        <dbReference type="SAM" id="MobiDB-lite"/>
    </source>
</evidence>
<sequence>MNSYGNLYTMFGNCLQSRERAYDSGASESGGDEDEDEEAVEEDDEDDEAEEDEEDEEEEGEEEATAADSSEDELVRRGLKPKFIDCPEDSEFVAAFEKMAAEAMLSASNVSAVVPGGGAASAAPSEGLGMAPRSLLPDLDILNLTASRAKPQVPPNPQTVSAQHTETLLAHLGSNSPKEQPTGIQSEIRENKGTVPFNLVVRKGNRPHVIPLAVPEDVQFAARFIQMEAAERAEKARMKKLVLEMHEAQKAADELEYGHWGSDAVLAHQVPTNVNRDRGVKYSHPKGAPDADAVFGTSR</sequence>
<organism evidence="7">
    <name type="scientific">Schistocephalus solidus</name>
    <name type="common">Tapeworm</name>
    <dbReference type="NCBI Taxonomy" id="70667"/>
    <lineage>
        <taxon>Eukaryota</taxon>
        <taxon>Metazoa</taxon>
        <taxon>Spiralia</taxon>
        <taxon>Lophotrochozoa</taxon>
        <taxon>Platyhelminthes</taxon>
        <taxon>Cestoda</taxon>
        <taxon>Eucestoda</taxon>
        <taxon>Diphyllobothriidea</taxon>
        <taxon>Diphyllobothriidae</taxon>
        <taxon>Schistocephalus</taxon>
    </lineage>
</organism>
<keyword evidence="6" id="KW-1185">Reference proteome</keyword>
<dbReference type="GO" id="GO:0035145">
    <property type="term" value="C:exon-exon junction complex"/>
    <property type="evidence" value="ECO:0007669"/>
    <property type="project" value="TreeGrafter"/>
</dbReference>
<dbReference type="EMBL" id="UYSU01041608">
    <property type="protein sequence ID" value="VDM03233.1"/>
    <property type="molecule type" value="Genomic_DNA"/>
</dbReference>
<evidence type="ECO:0000256" key="2">
    <source>
        <dbReference type="ARBA" id="ARBA00022490"/>
    </source>
</evidence>
<protein>
    <submittedName>
        <fullName evidence="7">Upf2 domain-containing protein</fullName>
    </submittedName>
</protein>
<dbReference type="InterPro" id="IPR039762">
    <property type="entry name" value="Nmd2/UPF2"/>
</dbReference>
<evidence type="ECO:0000256" key="1">
    <source>
        <dbReference type="ARBA" id="ARBA00004496"/>
    </source>
</evidence>
<dbReference type="AlphaFoldDB" id="A0A183TK49"/>
<reference evidence="7" key="1">
    <citation type="submission" date="2016-06" db="UniProtKB">
        <authorList>
            <consortium name="WormBaseParasite"/>
        </authorList>
    </citation>
    <scope>IDENTIFICATION</scope>
</reference>
<name>A0A183TK49_SCHSO</name>
<dbReference type="PANTHER" id="PTHR12839">
    <property type="entry name" value="NONSENSE-MEDIATED MRNA DECAY PROTEIN 2 UP-FRAMESHIFT SUPPRESSOR 2"/>
    <property type="match status" value="1"/>
</dbReference>
<evidence type="ECO:0000313" key="7">
    <source>
        <dbReference type="WBParaSite" id="SSLN_0001749301-mRNA-1"/>
    </source>
</evidence>
<feature type="region of interest" description="Disordered" evidence="3">
    <location>
        <begin position="19"/>
        <end position="76"/>
    </location>
</feature>
<dbReference type="InterPro" id="IPR007193">
    <property type="entry name" value="Upf2/Nmd2_C"/>
</dbReference>
<proteinExistence type="predicted"/>
<gene>
    <name evidence="5" type="ORF">SSLN_LOCUS16847</name>
</gene>
<feature type="compositionally biased region" description="Acidic residues" evidence="3">
    <location>
        <begin position="30"/>
        <end position="72"/>
    </location>
</feature>
<dbReference type="GO" id="GO:0000184">
    <property type="term" value="P:nuclear-transcribed mRNA catabolic process, nonsense-mediated decay"/>
    <property type="evidence" value="ECO:0007669"/>
    <property type="project" value="InterPro"/>
</dbReference>
<dbReference type="STRING" id="70667.A0A183TK49"/>
<accession>A0A183TK49</accession>
<reference evidence="5 6" key="2">
    <citation type="submission" date="2018-11" db="EMBL/GenBank/DDBJ databases">
        <authorList>
            <consortium name="Pathogen Informatics"/>
        </authorList>
    </citation>
    <scope>NUCLEOTIDE SEQUENCE [LARGE SCALE GENOMIC DNA]</scope>
    <source>
        <strain evidence="5 6">NST_G2</strain>
    </source>
</reference>
<evidence type="ECO:0000313" key="6">
    <source>
        <dbReference type="Proteomes" id="UP000275846"/>
    </source>
</evidence>